<reference evidence="10" key="2">
    <citation type="submission" date="2016-05" db="EMBL/GenBank/DDBJ databases">
        <authorList>
            <person name="Lavstsen T."/>
            <person name="Jespersen J.S."/>
        </authorList>
    </citation>
    <scope>NUCLEOTIDE SEQUENCE [LARGE SCALE GENOMIC DNA]</scope>
</reference>
<evidence type="ECO:0000256" key="7">
    <source>
        <dbReference type="ARBA" id="ARBA00023007"/>
    </source>
</evidence>
<dbReference type="InterPro" id="IPR007115">
    <property type="entry name" value="6-PTP_synth/QueD"/>
</dbReference>
<name>A0A1A8WMG2_PLAOA</name>
<evidence type="ECO:0000256" key="3">
    <source>
        <dbReference type="ARBA" id="ARBA00009164"/>
    </source>
</evidence>
<dbReference type="Pfam" id="PF01242">
    <property type="entry name" value="PTPS"/>
    <property type="match status" value="1"/>
</dbReference>
<dbReference type="PANTHER" id="PTHR12589">
    <property type="entry name" value="PYRUVOYL TETRAHYDROBIOPTERIN SYNTHASE"/>
    <property type="match status" value="1"/>
</dbReference>
<accession>A0A1A8WMG2</accession>
<dbReference type="Proteomes" id="UP000078560">
    <property type="component" value="Unassembled WGS sequence"/>
</dbReference>
<comment type="similarity">
    <text evidence="3">Belongs to the PTPS family.</text>
</comment>
<evidence type="ECO:0000313" key="12">
    <source>
        <dbReference type="Proteomes" id="UP000078560"/>
    </source>
</evidence>
<evidence type="ECO:0000256" key="1">
    <source>
        <dbReference type="ARBA" id="ARBA00001947"/>
    </source>
</evidence>
<organism evidence="10 11">
    <name type="scientific">Plasmodium ovale curtisi</name>
    <dbReference type="NCBI Taxonomy" id="864141"/>
    <lineage>
        <taxon>Eukaryota</taxon>
        <taxon>Sar</taxon>
        <taxon>Alveolata</taxon>
        <taxon>Apicomplexa</taxon>
        <taxon>Aconoidasida</taxon>
        <taxon>Haemosporida</taxon>
        <taxon>Plasmodiidae</taxon>
        <taxon>Plasmodium</taxon>
        <taxon>Plasmodium (Plasmodium)</taxon>
    </lineage>
</organism>
<evidence type="ECO:0000256" key="6">
    <source>
        <dbReference type="ARBA" id="ARBA00022833"/>
    </source>
</evidence>
<protein>
    <recommendedName>
        <fullName evidence="4">6-pyruvoyltetrahydropterin synthase</fullName>
        <ecNumber evidence="4">4.2.3.12</ecNumber>
    </recommendedName>
</protein>
<evidence type="ECO:0000256" key="2">
    <source>
        <dbReference type="ARBA" id="ARBA00005126"/>
    </source>
</evidence>
<evidence type="ECO:0000256" key="8">
    <source>
        <dbReference type="ARBA" id="ARBA00023239"/>
    </source>
</evidence>
<dbReference type="Proteomes" id="UP000078546">
    <property type="component" value="Unassembled WGS sequence"/>
</dbReference>
<dbReference type="GO" id="GO:0003874">
    <property type="term" value="F:6-pyruvoyltetrahydropterin synthase activity"/>
    <property type="evidence" value="ECO:0007669"/>
    <property type="project" value="UniProtKB-EC"/>
</dbReference>
<dbReference type="AlphaFoldDB" id="A0A1A8WMG2"/>
<dbReference type="GO" id="GO:0006729">
    <property type="term" value="P:tetrahydrobiopterin biosynthetic process"/>
    <property type="evidence" value="ECO:0007669"/>
    <property type="project" value="UniProtKB-UniPathway"/>
</dbReference>
<dbReference type="Gene3D" id="3.30.479.10">
    <property type="entry name" value="6-pyruvoyl tetrahydropterin synthase/QueD"/>
    <property type="match status" value="1"/>
</dbReference>
<dbReference type="EMBL" id="FLQV01000503">
    <property type="protein sequence ID" value="SBS94078.1"/>
    <property type="molecule type" value="Genomic_DNA"/>
</dbReference>
<evidence type="ECO:0000313" key="9">
    <source>
        <dbReference type="EMBL" id="SBS85180.1"/>
    </source>
</evidence>
<evidence type="ECO:0000313" key="11">
    <source>
        <dbReference type="Proteomes" id="UP000078546"/>
    </source>
</evidence>
<comment type="cofactor">
    <cofactor evidence="1">
        <name>Zn(2+)</name>
        <dbReference type="ChEBI" id="CHEBI:29105"/>
    </cofactor>
</comment>
<keyword evidence="8" id="KW-0456">Lyase</keyword>
<evidence type="ECO:0000256" key="5">
    <source>
        <dbReference type="ARBA" id="ARBA00022723"/>
    </source>
</evidence>
<evidence type="ECO:0000256" key="4">
    <source>
        <dbReference type="ARBA" id="ARBA00013100"/>
    </source>
</evidence>
<dbReference type="SUPFAM" id="SSF55620">
    <property type="entry name" value="Tetrahydrobiopterin biosynthesis enzymes-like"/>
    <property type="match status" value="1"/>
</dbReference>
<reference evidence="11 12" key="1">
    <citation type="submission" date="2016-05" db="EMBL/GenBank/DDBJ databases">
        <authorList>
            <person name="Naeem Raeece"/>
        </authorList>
    </citation>
    <scope>NUCLEOTIDE SEQUENCE [LARGE SCALE GENOMIC DNA]</scope>
</reference>
<dbReference type="PANTHER" id="PTHR12589:SF7">
    <property type="entry name" value="6-PYRUVOYL TETRAHYDROBIOPTERIN SYNTHASE"/>
    <property type="match status" value="1"/>
</dbReference>
<comment type="pathway">
    <text evidence="2">Cofactor biosynthesis; tetrahydrobiopterin biosynthesis; tetrahydrobiopterin from 7,8-dihydroneopterin triphosphate: step 1/3.</text>
</comment>
<dbReference type="VEuPathDB" id="PlasmoDB:PocGH01_11029300"/>
<dbReference type="UniPathway" id="UPA00849">
    <property type="reaction ID" value="UER00819"/>
</dbReference>
<keyword evidence="5" id="KW-0479">Metal-binding</keyword>
<dbReference type="EC" id="4.2.3.12" evidence="4"/>
<dbReference type="EMBL" id="FLQU01000398">
    <property type="protein sequence ID" value="SBS85180.1"/>
    <property type="molecule type" value="Genomic_DNA"/>
</dbReference>
<gene>
    <name evidence="10" type="ORF">POVCU1_027410</name>
    <name evidence="9" type="ORF">POVCU2_0030140</name>
</gene>
<evidence type="ECO:0000313" key="10">
    <source>
        <dbReference type="EMBL" id="SBS94078.1"/>
    </source>
</evidence>
<proteinExistence type="inferred from homology"/>
<keyword evidence="7" id="KW-0783">Tetrahydrobiopterin biosynthesis</keyword>
<keyword evidence="6" id="KW-0862">Zinc</keyword>
<dbReference type="InterPro" id="IPR038418">
    <property type="entry name" value="6-PTP_synth/QueD_sf"/>
</dbReference>
<sequence>MTINTNSTNVEDTVAELLVESPSFSFNCAHFIAYKGFRETLHGHNYNVSLKVRGRIQEDGYVVDFSFLKNVVKRVCNELDHHFILPIYSDVLKIENVNNNIEITCEDNSLYSFPQRDCAQIPVRHSSTEEIAQYILNKVIEEMDMSFLKKRSVSYIEISVNESPTQKATVYKNV</sequence>
<dbReference type="GO" id="GO:0046872">
    <property type="term" value="F:metal ion binding"/>
    <property type="evidence" value="ECO:0007669"/>
    <property type="project" value="UniProtKB-KW"/>
</dbReference>